<feature type="region of interest" description="Disordered" evidence="1">
    <location>
        <begin position="844"/>
        <end position="893"/>
    </location>
</feature>
<evidence type="ECO:0000313" key="3">
    <source>
        <dbReference type="Proteomes" id="UP001519349"/>
    </source>
</evidence>
<proteinExistence type="predicted"/>
<evidence type="ECO:0000256" key="1">
    <source>
        <dbReference type="SAM" id="MobiDB-lite"/>
    </source>
</evidence>
<feature type="compositionally biased region" description="Basic and acidic residues" evidence="1">
    <location>
        <begin position="748"/>
        <end position="759"/>
    </location>
</feature>
<feature type="compositionally biased region" description="Low complexity" evidence="1">
    <location>
        <begin position="311"/>
        <end position="320"/>
    </location>
</feature>
<accession>A0ABS5AYD1</accession>
<feature type="region of interest" description="Disordered" evidence="1">
    <location>
        <begin position="735"/>
        <end position="782"/>
    </location>
</feature>
<dbReference type="Gene3D" id="3.10.50.90">
    <property type="match status" value="4"/>
</dbReference>
<comment type="caution">
    <text evidence="2">The sequence shown here is derived from an EMBL/GenBank/DDBJ whole genome shotgun (WGS) entry which is preliminary data.</text>
</comment>
<sequence>MKKNYMIGAAAVLALGLCFYGWGRWQSVSQTQSNRVSYIGDWTGSSQAAPKELTPEQISEQEGIAAEQIVVKISDQGYVTSHGDHYHYYNGKVPFDAIISEELIMRRPDYKLQQEHIVNEVQDGYIIKVDGSYFLYLKDAKHTTNVRSVDEIARQKQLHHVKEDGGGSQASGNRAGRTQDFSQPSPSLAAGNSLASLTSGSRRENGHYTTDDGYVFHPTDVIQDTGDAFIVPHGNHFHYIPKSDLSSAELAAAQLYWNSRRTAVSPAAPVLAGGPVIQRPAVSQAGQPVMGNAGGSGPFISHQPSQPAPSQPSTAPANQPVQPQDRKNENPTVQDLLKQLYALPKEQRHVEADGLLYDPAQIVRWTDTGVAVPHGDHYHFIPYEQLSPLEQQISRLLTGQPAANAVSPNPEQPLPSVSEAETLPVKEADLPAQLVRKADQGYVFQKEGHYRYILAKDLSQLAVAQLEKRWEEMSPAPALPAVSLPGPKADVDARNQEFYQAVYQILAASHERLLASKGRLADFQRLQQLLTQLNAEGRDKSRLVDELLAFTAPILHPERLGRPNAQIVYTAKEIRAAQLADKYTTSDGYIFDAHDIISDEGVAYVTPHMGHSHWIGKDSLSAAEKAAAQTVAHEKGLLPPAADDKSYFKADGESAQAIYNRVSAANMIPLVRLPYHVEHTVEVKNGNLIIPHKDHYHNIKFAWFDDGSYKAPAGYSIEELFATIKYYVEHPEARPLSEDGWGSSSDHALGKDTEPAGDAKEEEDEEAAEEPAEEQVPSERVAEKLQEAESLFVQLGPSPLRDTAEETLAGLKSSFLLGTQDNNSIMKQTEELLQKLQKELALGKPAETAGASAVPAGSTEEPAAQPADAQAEREDRSPADTDLYPPQPDSSSD</sequence>
<name>A0ABS5AYD1_9STRE</name>
<feature type="region of interest" description="Disordered" evidence="1">
    <location>
        <begin position="286"/>
        <end position="329"/>
    </location>
</feature>
<feature type="compositionally biased region" description="Basic and acidic residues" evidence="1">
    <location>
        <begin position="201"/>
        <end position="210"/>
    </location>
</feature>
<keyword evidence="3" id="KW-1185">Reference proteome</keyword>
<dbReference type="NCBIfam" id="TIGR01363">
    <property type="entry name" value="strep_his_triad"/>
    <property type="match status" value="2"/>
</dbReference>
<feature type="compositionally biased region" description="Acidic residues" evidence="1">
    <location>
        <begin position="760"/>
        <end position="773"/>
    </location>
</feature>
<feature type="region of interest" description="Disordered" evidence="1">
    <location>
        <begin position="158"/>
        <end position="214"/>
    </location>
</feature>
<dbReference type="InterPro" id="IPR006270">
    <property type="entry name" value="Strep_his_triad_rpt"/>
</dbReference>
<gene>
    <name evidence="2" type="ORF">DHL47_09720</name>
</gene>
<reference evidence="2 3" key="1">
    <citation type="submission" date="2018-05" db="EMBL/GenBank/DDBJ databases">
        <title>Draft genome sequence of Streptococcus panodentis CCUG 70867T.</title>
        <authorList>
            <person name="Salva-Serra F."/>
            <person name="Mendez V."/>
            <person name="Jaen-Luchoro D."/>
            <person name="Gonzales-Siles L."/>
            <person name="Karlsson R."/>
            <person name="Engstrom-Jakobsson H."/>
            <person name="Busquets A."/>
            <person name="Gomila M."/>
            <person name="Pineiro-Iglesias B."/>
            <person name="Bennasar-Figueras A."/>
            <person name="Seeger M."/>
            <person name="Moore E."/>
        </authorList>
    </citation>
    <scope>NUCLEOTIDE SEQUENCE [LARGE SCALE GENOMIC DNA]</scope>
    <source>
        <strain evidence="2 3">CCUG 70867</strain>
    </source>
</reference>
<organism evidence="2 3">
    <name type="scientific">Streptococcus panodentis</name>
    <dbReference type="NCBI Taxonomy" id="1581472"/>
    <lineage>
        <taxon>Bacteria</taxon>
        <taxon>Bacillati</taxon>
        <taxon>Bacillota</taxon>
        <taxon>Bacilli</taxon>
        <taxon>Lactobacillales</taxon>
        <taxon>Streptococcaceae</taxon>
        <taxon>Streptococcus</taxon>
    </lineage>
</organism>
<feature type="compositionally biased region" description="Basic and acidic residues" evidence="1">
    <location>
        <begin position="870"/>
        <end position="879"/>
    </location>
</feature>
<dbReference type="Pfam" id="PF04270">
    <property type="entry name" value="Strep_his_triad"/>
    <property type="match status" value="6"/>
</dbReference>
<dbReference type="InterPro" id="IPR037228">
    <property type="entry name" value="PhtA_dom_sf"/>
</dbReference>
<dbReference type="InterPro" id="IPR023832">
    <property type="entry name" value="His_triad_protein"/>
</dbReference>
<feature type="compositionally biased region" description="Low complexity" evidence="1">
    <location>
        <begin position="860"/>
        <end position="869"/>
    </location>
</feature>
<dbReference type="EMBL" id="QFAY01000020">
    <property type="protein sequence ID" value="MBP2621586.1"/>
    <property type="molecule type" value="Genomic_DNA"/>
</dbReference>
<dbReference type="SUPFAM" id="SSF142887">
    <property type="entry name" value="PhtA domain-like"/>
    <property type="match status" value="3"/>
</dbReference>
<dbReference type="RefSeq" id="WP_209551686.1">
    <property type="nucleotide sequence ID" value="NZ_QFAY01000020.1"/>
</dbReference>
<dbReference type="Proteomes" id="UP001519349">
    <property type="component" value="Unassembled WGS sequence"/>
</dbReference>
<protein>
    <submittedName>
        <fullName evidence="2">Histidine motif-containing protein</fullName>
    </submittedName>
</protein>
<evidence type="ECO:0000313" key="2">
    <source>
        <dbReference type="EMBL" id="MBP2621586.1"/>
    </source>
</evidence>